<evidence type="ECO:0000313" key="2">
    <source>
        <dbReference type="Proteomes" id="UP001420932"/>
    </source>
</evidence>
<accession>A0AAP0L072</accession>
<dbReference type="GO" id="GO:0005737">
    <property type="term" value="C:cytoplasm"/>
    <property type="evidence" value="ECO:0007669"/>
    <property type="project" value="TreeGrafter"/>
</dbReference>
<organism evidence="1 2">
    <name type="scientific">Stephania yunnanensis</name>
    <dbReference type="NCBI Taxonomy" id="152371"/>
    <lineage>
        <taxon>Eukaryota</taxon>
        <taxon>Viridiplantae</taxon>
        <taxon>Streptophyta</taxon>
        <taxon>Embryophyta</taxon>
        <taxon>Tracheophyta</taxon>
        <taxon>Spermatophyta</taxon>
        <taxon>Magnoliopsida</taxon>
        <taxon>Ranunculales</taxon>
        <taxon>Menispermaceae</taxon>
        <taxon>Menispermoideae</taxon>
        <taxon>Cissampelideae</taxon>
        <taxon>Stephania</taxon>
    </lineage>
</organism>
<dbReference type="Proteomes" id="UP001420932">
    <property type="component" value="Unassembled WGS sequence"/>
</dbReference>
<dbReference type="PANTHER" id="PTHR31213:SF4">
    <property type="entry name" value="ABSCISIC ACID RECEPTOR PYL8"/>
    <property type="match status" value="1"/>
</dbReference>
<dbReference type="SUPFAM" id="SSF55961">
    <property type="entry name" value="Bet v1-like"/>
    <property type="match status" value="1"/>
</dbReference>
<dbReference type="Gene3D" id="3.30.530.20">
    <property type="match status" value="1"/>
</dbReference>
<dbReference type="InterPro" id="IPR023393">
    <property type="entry name" value="START-like_dom_sf"/>
</dbReference>
<dbReference type="GO" id="GO:0038023">
    <property type="term" value="F:signaling receptor activity"/>
    <property type="evidence" value="ECO:0007669"/>
    <property type="project" value="TreeGrafter"/>
</dbReference>
<reference evidence="1 2" key="1">
    <citation type="submission" date="2024-01" db="EMBL/GenBank/DDBJ databases">
        <title>Genome assemblies of Stephania.</title>
        <authorList>
            <person name="Yang L."/>
        </authorList>
    </citation>
    <scope>NUCLEOTIDE SEQUENCE [LARGE SCALE GENOMIC DNA]</scope>
    <source>
        <strain evidence="1">YNDBR</strain>
        <tissue evidence="1">Leaf</tissue>
    </source>
</reference>
<gene>
    <name evidence="1" type="ORF">Syun_007564</name>
</gene>
<sequence length="229" mass="24954">MEILEFKWLNFVVQVWSLTRRFDQPQRYKLFVSRCVEQGGVNIGSVKEVSVKIGLPATTSTGRLELLNEEEHILGIRIVGGDHRLKKVVNGGDPRLRGCIGTLEARALINGFKDYALTSTHTMNRRSNRPESSPKGTPTIIFLASTSLDDCLGRQLVAFVERDQPLFDQVINTGVLQPLLFTGACGTTGAMNRQGGVIRGSSHPFCGATGACGFPMWSAIIGACSSLDE</sequence>
<dbReference type="InterPro" id="IPR036071">
    <property type="entry name" value="AMMECR1_dom_sf"/>
</dbReference>
<comment type="caution">
    <text evidence="1">The sequence shown here is derived from an EMBL/GenBank/DDBJ whole genome shotgun (WGS) entry which is preliminary data.</text>
</comment>
<dbReference type="GO" id="GO:0005634">
    <property type="term" value="C:nucleus"/>
    <property type="evidence" value="ECO:0007669"/>
    <property type="project" value="TreeGrafter"/>
</dbReference>
<dbReference type="GO" id="GO:0009738">
    <property type="term" value="P:abscisic acid-activated signaling pathway"/>
    <property type="evidence" value="ECO:0007669"/>
    <property type="project" value="TreeGrafter"/>
</dbReference>
<keyword evidence="2" id="KW-1185">Reference proteome</keyword>
<dbReference type="GO" id="GO:0004864">
    <property type="term" value="F:protein phosphatase inhibitor activity"/>
    <property type="evidence" value="ECO:0007669"/>
    <property type="project" value="TreeGrafter"/>
</dbReference>
<dbReference type="GO" id="GO:0010427">
    <property type="term" value="F:abscisic acid binding"/>
    <property type="evidence" value="ECO:0007669"/>
    <property type="project" value="TreeGrafter"/>
</dbReference>
<dbReference type="EMBL" id="JBBNAF010000003">
    <property type="protein sequence ID" value="KAK9161223.1"/>
    <property type="molecule type" value="Genomic_DNA"/>
</dbReference>
<dbReference type="PANTHER" id="PTHR31213">
    <property type="entry name" value="OS08G0374000 PROTEIN-RELATED"/>
    <property type="match status" value="1"/>
</dbReference>
<dbReference type="InterPro" id="IPR050279">
    <property type="entry name" value="Plant_def-hormone_signal"/>
</dbReference>
<proteinExistence type="predicted"/>
<dbReference type="SUPFAM" id="SSF143447">
    <property type="entry name" value="AMMECR1-like"/>
    <property type="match status" value="1"/>
</dbReference>
<dbReference type="AlphaFoldDB" id="A0AAP0L072"/>
<protein>
    <submittedName>
        <fullName evidence="1">Uncharacterized protein</fullName>
    </submittedName>
</protein>
<evidence type="ECO:0000313" key="1">
    <source>
        <dbReference type="EMBL" id="KAK9161223.1"/>
    </source>
</evidence>
<name>A0AAP0L072_9MAGN</name>